<keyword evidence="1" id="KW-1133">Transmembrane helix</keyword>
<dbReference type="GO" id="GO:0005829">
    <property type="term" value="C:cytosol"/>
    <property type="evidence" value="ECO:0000318"/>
    <property type="project" value="GO_Central"/>
</dbReference>
<dbReference type="InterPro" id="IPR046458">
    <property type="entry name" value="PMI_typeI_hel"/>
</dbReference>
<dbReference type="Ensembl" id="ENSACAT00000004548.3">
    <property type="protein sequence ID" value="ENSACAP00000041290.1"/>
    <property type="gene ID" value="ENSACAG00000004579.3"/>
</dbReference>
<reference evidence="3" key="3">
    <citation type="submission" date="2025-09" db="UniProtKB">
        <authorList>
            <consortium name="Ensembl"/>
        </authorList>
    </citation>
    <scope>IDENTIFICATION</scope>
</reference>
<dbReference type="InterPro" id="IPR011051">
    <property type="entry name" value="RmlC_Cupin_sf"/>
</dbReference>
<dbReference type="GO" id="GO:0004476">
    <property type="term" value="F:mannose-6-phosphate isomerase activity"/>
    <property type="evidence" value="ECO:0000318"/>
    <property type="project" value="GO_Central"/>
</dbReference>
<organism evidence="3 4">
    <name type="scientific">Anolis carolinensis</name>
    <name type="common">Green anole</name>
    <name type="synonym">American chameleon</name>
    <dbReference type="NCBI Taxonomy" id="28377"/>
    <lineage>
        <taxon>Eukaryota</taxon>
        <taxon>Metazoa</taxon>
        <taxon>Chordata</taxon>
        <taxon>Craniata</taxon>
        <taxon>Vertebrata</taxon>
        <taxon>Euteleostomi</taxon>
        <taxon>Lepidosauria</taxon>
        <taxon>Squamata</taxon>
        <taxon>Bifurcata</taxon>
        <taxon>Unidentata</taxon>
        <taxon>Episquamata</taxon>
        <taxon>Toxicofera</taxon>
        <taxon>Iguania</taxon>
        <taxon>Dactyloidae</taxon>
        <taxon>Anolis</taxon>
    </lineage>
</organism>
<keyword evidence="1" id="KW-0472">Membrane</keyword>
<accession>A0A803U1F0</accession>
<protein>
    <recommendedName>
        <fullName evidence="2">Phosphomannose isomerase type I helical insertion domain-containing protein</fullName>
    </recommendedName>
</protein>
<dbReference type="Gene3D" id="1.10.441.10">
    <property type="entry name" value="Phosphomannose Isomerase, domain 2"/>
    <property type="match status" value="1"/>
</dbReference>
<dbReference type="Pfam" id="PF20512">
    <property type="entry name" value="PMI_typeI_hel"/>
    <property type="match status" value="1"/>
</dbReference>
<dbReference type="SUPFAM" id="SSF51182">
    <property type="entry name" value="RmlC-like cupins"/>
    <property type="match status" value="1"/>
</dbReference>
<reference evidence="3 4" key="1">
    <citation type="submission" date="2009-12" db="EMBL/GenBank/DDBJ databases">
        <title>The Genome Sequence of Anolis carolinensis (Green Anole Lizard).</title>
        <authorList>
            <consortium name="The Genome Sequencing Platform"/>
            <person name="Di Palma F."/>
            <person name="Alfoldi J."/>
            <person name="Heiman D."/>
            <person name="Young S."/>
            <person name="Grabherr M."/>
            <person name="Johnson J."/>
            <person name="Lander E.S."/>
            <person name="Lindblad-Toh K."/>
        </authorList>
    </citation>
    <scope>NUCLEOTIDE SEQUENCE [LARGE SCALE GENOMIC DNA]</scope>
    <source>
        <strain evidence="3 4">JBL SC #1</strain>
    </source>
</reference>
<evidence type="ECO:0000313" key="4">
    <source>
        <dbReference type="Proteomes" id="UP000001646"/>
    </source>
</evidence>
<evidence type="ECO:0000256" key="1">
    <source>
        <dbReference type="SAM" id="Phobius"/>
    </source>
</evidence>
<dbReference type="PRINTS" id="PR00714">
    <property type="entry name" value="MAN6PISMRASE"/>
</dbReference>
<dbReference type="PANTHER" id="PTHR10309">
    <property type="entry name" value="MANNOSE-6-PHOSPHATE ISOMERASE"/>
    <property type="match status" value="1"/>
</dbReference>
<evidence type="ECO:0000313" key="3">
    <source>
        <dbReference type="Ensembl" id="ENSACAP00000041290.1"/>
    </source>
</evidence>
<dbReference type="GO" id="GO:0009298">
    <property type="term" value="P:GDP-mannose biosynthetic process"/>
    <property type="evidence" value="ECO:0000318"/>
    <property type="project" value="GO_Central"/>
</dbReference>
<sequence length="346" mass="39659">MACHTGSNLHYVPYIHFYVSERKIESLDGEIHSKISLLSPLYLTTAYKTLNNSKLCKYVWGKTCHIPFRPLGNYTTSLEHYPDHKSEMAIALTPFEGMVGFRPGEEIVGFLQNVPEFQLLIGNVVAEQPECHERNDPWGVVAALHICFTRMMKNRKKVFVDQLNMLVERIFQEAALLLRLHSQYPGDVDCFAIYFLNLVKLQNACFWESMSLMPTSIETVLTGLTLKFIDIFTLCERLNYTLASSSCNLLVPIQSLLDPYVYLYNTPVPDFAIMKIVVCFLLLPSKDCFFTLADPLGFGNIALLVSSWPNLKINAMYFYAIVSMKFLMILMYIVFCICRSLCLMRH</sequence>
<dbReference type="UniPathway" id="UPA00126">
    <property type="reaction ID" value="UER00423"/>
</dbReference>
<evidence type="ECO:0000259" key="2">
    <source>
        <dbReference type="Pfam" id="PF20512"/>
    </source>
</evidence>
<feature type="domain" description="Phosphomannose isomerase type I helical insertion" evidence="2">
    <location>
        <begin position="121"/>
        <end position="196"/>
    </location>
</feature>
<dbReference type="InParanoid" id="A0A803U1F0"/>
<dbReference type="InterPro" id="IPR016305">
    <property type="entry name" value="Mannose-6-P_Isomerase"/>
</dbReference>
<dbReference type="GeneTree" id="ENSGT00390000016075"/>
<keyword evidence="4" id="KW-1185">Reference proteome</keyword>
<dbReference type="PANTHER" id="PTHR10309:SF0">
    <property type="entry name" value="MANNOSE-6-PHOSPHATE ISOMERASE"/>
    <property type="match status" value="1"/>
</dbReference>
<feature type="transmembrane region" description="Helical" evidence="1">
    <location>
        <begin position="316"/>
        <end position="338"/>
    </location>
</feature>
<dbReference type="Proteomes" id="UP000001646">
    <property type="component" value="Chromosome 1"/>
</dbReference>
<name>A0A803U1F0_ANOCA</name>
<reference evidence="3" key="2">
    <citation type="submission" date="2025-08" db="UniProtKB">
        <authorList>
            <consortium name="Ensembl"/>
        </authorList>
    </citation>
    <scope>IDENTIFICATION</scope>
</reference>
<proteinExistence type="predicted"/>
<dbReference type="AlphaFoldDB" id="A0A803U1F0"/>
<keyword evidence="1" id="KW-0812">Transmembrane</keyword>